<protein>
    <recommendedName>
        <fullName evidence="3">DNA polymerase III subunit beta</fullName>
    </recommendedName>
</protein>
<dbReference type="AlphaFoldDB" id="A0A841GT92"/>
<reference evidence="1 2" key="1">
    <citation type="submission" date="2020-08" db="EMBL/GenBank/DDBJ databases">
        <title>Genomic Encyclopedia of Type Strains, Phase IV (KMG-IV): sequencing the most valuable type-strain genomes for metagenomic binning, comparative biology and taxonomic classification.</title>
        <authorList>
            <person name="Goeker M."/>
        </authorList>
    </citation>
    <scope>NUCLEOTIDE SEQUENCE [LARGE SCALE GENOMIC DNA]</scope>
    <source>
        <strain evidence="1 2">DSM 13481</strain>
    </source>
</reference>
<organism evidence="1 2">
    <name type="scientific">Thermosipho japonicus</name>
    <dbReference type="NCBI Taxonomy" id="90323"/>
    <lineage>
        <taxon>Bacteria</taxon>
        <taxon>Thermotogati</taxon>
        <taxon>Thermotogota</taxon>
        <taxon>Thermotogae</taxon>
        <taxon>Thermotogales</taxon>
        <taxon>Fervidobacteriaceae</taxon>
        <taxon>Thermosipho</taxon>
    </lineage>
</organism>
<gene>
    <name evidence="1" type="ORF">HNP65_000938</name>
</gene>
<evidence type="ECO:0008006" key="3">
    <source>
        <dbReference type="Google" id="ProtNLM"/>
    </source>
</evidence>
<evidence type="ECO:0000313" key="2">
    <source>
        <dbReference type="Proteomes" id="UP000555828"/>
    </source>
</evidence>
<proteinExistence type="predicted"/>
<keyword evidence="2" id="KW-1185">Reference proteome</keyword>
<evidence type="ECO:0000313" key="1">
    <source>
        <dbReference type="EMBL" id="MBB6062500.1"/>
    </source>
</evidence>
<dbReference type="EMBL" id="JACHEX010000002">
    <property type="protein sequence ID" value="MBB6062500.1"/>
    <property type="molecule type" value="Genomic_DNA"/>
</dbReference>
<accession>A0A841GT92</accession>
<comment type="caution">
    <text evidence="1">The sequence shown here is derived from an EMBL/GenBank/DDBJ whole genome shotgun (WGS) entry which is preliminary data.</text>
</comment>
<dbReference type="RefSeq" id="WP_184619169.1">
    <property type="nucleotide sequence ID" value="NZ_JACHEX010000002.1"/>
</dbReference>
<dbReference type="Proteomes" id="UP000555828">
    <property type="component" value="Unassembled WGS sequence"/>
</dbReference>
<sequence length="343" mass="39898">MRVFLNVEELKRVLKLIDKTVGTVEKTNRIVGFKYENGFLNLYGSDGCLSLKAKVSEMSPTTLSFSVPLDILKFFVFELSGNISIYSDGNYVVLKAKDENLKLKTERFSFKNFEERYEELINIPINVFVNDLDFVSSHLEEGSYVDFYFGSKVRMVAENGRIINYVVRDKKSKEYSWRIPYYSARHLIKALSEIKSGELSVGEGLNKLVLSSDYLFNVCGEELDHLDLVPLENEIEKSEEFLRVSLKSIRRFLRRAMISGRYSRLKIFGNEKGLYFYAFSENMEYRGHIDISSKYIFQTTTNAYFLRSALNRIGSETLLFFKGEKYLIISTMQKRRFILLPLL</sequence>
<name>A0A841GT92_9BACT</name>